<gene>
    <name evidence="2" type="ORF">RM533_13345</name>
</gene>
<organism evidence="2 3">
    <name type="scientific">Croceicoccus esteveae</name>
    <dbReference type="NCBI Taxonomy" id="3075597"/>
    <lineage>
        <taxon>Bacteria</taxon>
        <taxon>Pseudomonadati</taxon>
        <taxon>Pseudomonadota</taxon>
        <taxon>Alphaproteobacteria</taxon>
        <taxon>Sphingomonadales</taxon>
        <taxon>Erythrobacteraceae</taxon>
        <taxon>Croceicoccus</taxon>
    </lineage>
</organism>
<sequence length="161" mass="17746">MTESTQTRRVREILAAVKPLAAEYYQLTGKPLGVTGEVAEYVAAELLSLELAPPRTKGYDAIRHTPHGPVRVQIKGRAYGEKANPSQRLGTIKRDADCDTVLLVLLDNLTLEPREMWEAPYSAVEDRLAVPGSKSRERGALGVSEFQKLADRIWPASDTGF</sequence>
<keyword evidence="3" id="KW-1185">Reference proteome</keyword>
<dbReference type="RefSeq" id="WP_311341724.1">
    <property type="nucleotide sequence ID" value="NZ_JAVRHS010000019.1"/>
</dbReference>
<evidence type="ECO:0000259" key="1">
    <source>
        <dbReference type="Pfam" id="PF22522"/>
    </source>
</evidence>
<proteinExistence type="predicted"/>
<evidence type="ECO:0000313" key="3">
    <source>
        <dbReference type="Proteomes" id="UP001259803"/>
    </source>
</evidence>
<dbReference type="EMBL" id="JAVRHS010000019">
    <property type="protein sequence ID" value="MDT0577150.1"/>
    <property type="molecule type" value="Genomic_DNA"/>
</dbReference>
<reference evidence="2 3" key="1">
    <citation type="submission" date="2023-09" db="EMBL/GenBank/DDBJ databases">
        <authorList>
            <person name="Rey-Velasco X."/>
        </authorList>
    </citation>
    <scope>NUCLEOTIDE SEQUENCE [LARGE SCALE GENOMIC DNA]</scope>
    <source>
        <strain evidence="2 3">F390</strain>
    </source>
</reference>
<dbReference type="Pfam" id="PF22522">
    <property type="entry name" value="DUF6998"/>
    <property type="match status" value="1"/>
</dbReference>
<accession>A0ABU2ZKM5</accession>
<comment type="caution">
    <text evidence="2">The sequence shown here is derived from an EMBL/GenBank/DDBJ whole genome shotgun (WGS) entry which is preliminary data.</text>
</comment>
<dbReference type="Proteomes" id="UP001259803">
    <property type="component" value="Unassembled WGS sequence"/>
</dbReference>
<dbReference type="InterPro" id="IPR054267">
    <property type="entry name" value="DUF6998"/>
</dbReference>
<protein>
    <recommendedName>
        <fullName evidence="1">DUF6998 domain-containing protein</fullName>
    </recommendedName>
</protein>
<evidence type="ECO:0000313" key="2">
    <source>
        <dbReference type="EMBL" id="MDT0577150.1"/>
    </source>
</evidence>
<feature type="domain" description="DUF6998" evidence="1">
    <location>
        <begin position="12"/>
        <end position="153"/>
    </location>
</feature>
<name>A0ABU2ZKM5_9SPHN</name>